<name>A0A4Q7J5P8_9PSEU</name>
<dbReference type="EMBL" id="SFCC01000010">
    <property type="protein sequence ID" value="RZQ62188.1"/>
    <property type="molecule type" value="Genomic_DNA"/>
</dbReference>
<dbReference type="Proteomes" id="UP000292003">
    <property type="component" value="Unassembled WGS sequence"/>
</dbReference>
<evidence type="ECO:0000313" key="1">
    <source>
        <dbReference type="EMBL" id="RZQ62188.1"/>
    </source>
</evidence>
<organism evidence="1 2">
    <name type="scientific">Amycolatopsis suaedae</name>
    <dbReference type="NCBI Taxonomy" id="2510978"/>
    <lineage>
        <taxon>Bacteria</taxon>
        <taxon>Bacillati</taxon>
        <taxon>Actinomycetota</taxon>
        <taxon>Actinomycetes</taxon>
        <taxon>Pseudonocardiales</taxon>
        <taxon>Pseudonocardiaceae</taxon>
        <taxon>Amycolatopsis</taxon>
    </lineage>
</organism>
<protein>
    <recommendedName>
        <fullName evidence="3">WD40 repeat domain-containing protein</fullName>
    </recommendedName>
</protein>
<keyword evidence="2" id="KW-1185">Reference proteome</keyword>
<comment type="caution">
    <text evidence="1">The sequence shown here is derived from an EMBL/GenBank/DDBJ whole genome shotgun (WGS) entry which is preliminary data.</text>
</comment>
<evidence type="ECO:0000313" key="2">
    <source>
        <dbReference type="Proteomes" id="UP000292003"/>
    </source>
</evidence>
<dbReference type="AlphaFoldDB" id="A0A4Q7J5P8"/>
<sequence>MSELLALPEVPPPPPWRPVESGVLHIGGVLGIGFAPHPESGAELLLVASTAGRGLFDATGTRLARDRDEDAGYPHGPDLACDGIGPLAGTRVRMAGLYGGGLHTLTDDRWRVDVIAPAWPDERVVLSRDGDRWVVFDADVTELRTAGFSPSGRTLVAATSSDVTLWTR</sequence>
<evidence type="ECO:0008006" key="3">
    <source>
        <dbReference type="Google" id="ProtNLM"/>
    </source>
</evidence>
<reference evidence="1 2" key="1">
    <citation type="submission" date="2019-02" db="EMBL/GenBank/DDBJ databases">
        <title>Draft genome sequence of Amycolatopsis sp. 8-3EHSu isolated from roots of Suaeda maritima.</title>
        <authorList>
            <person name="Duangmal K."/>
            <person name="Chantavorakit T."/>
        </authorList>
    </citation>
    <scope>NUCLEOTIDE SEQUENCE [LARGE SCALE GENOMIC DNA]</scope>
    <source>
        <strain evidence="1 2">8-3EHSu</strain>
    </source>
</reference>
<accession>A0A4Q7J5P8</accession>
<dbReference type="OrthoDB" id="1849013at2"/>
<gene>
    <name evidence="1" type="ORF">EWH70_20685</name>
</gene>
<proteinExistence type="predicted"/>